<dbReference type="GO" id="GO:0005524">
    <property type="term" value="F:ATP binding"/>
    <property type="evidence" value="ECO:0007669"/>
    <property type="project" value="InterPro"/>
</dbReference>
<reference evidence="3 4" key="1">
    <citation type="journal article" date="2024" name="J Genomics">
        <title>Draft genome sequencing and assembly of Favolaschia claudopus CIRM-BRFM 2984 isolated from oak limbs.</title>
        <authorList>
            <person name="Navarro D."/>
            <person name="Drula E."/>
            <person name="Chaduli D."/>
            <person name="Cazenave R."/>
            <person name="Ahrendt S."/>
            <person name="Wang J."/>
            <person name="Lipzen A."/>
            <person name="Daum C."/>
            <person name="Barry K."/>
            <person name="Grigoriev I.V."/>
            <person name="Favel A."/>
            <person name="Rosso M.N."/>
            <person name="Martin F."/>
        </authorList>
    </citation>
    <scope>NUCLEOTIDE SEQUENCE [LARGE SCALE GENOMIC DNA]</scope>
    <source>
        <strain evidence="3 4">CIRM-BRFM 2984</strain>
    </source>
</reference>
<feature type="domain" description="Protein kinase" evidence="2">
    <location>
        <begin position="42"/>
        <end position="326"/>
    </location>
</feature>
<dbReference type="PANTHER" id="PTHR13954:SF6">
    <property type="entry name" value="NON-SPECIFIC SERINE_THREONINE PROTEIN KINASE"/>
    <property type="match status" value="1"/>
</dbReference>
<dbReference type="GO" id="GO:0036498">
    <property type="term" value="P:IRE1-mediated unfolded protein response"/>
    <property type="evidence" value="ECO:0007669"/>
    <property type="project" value="TreeGrafter"/>
</dbReference>
<feature type="region of interest" description="Disordered" evidence="1">
    <location>
        <begin position="261"/>
        <end position="281"/>
    </location>
</feature>
<evidence type="ECO:0000313" key="3">
    <source>
        <dbReference type="EMBL" id="KAK7023042.1"/>
    </source>
</evidence>
<dbReference type="AlphaFoldDB" id="A0AAW0BAF3"/>
<keyword evidence="3" id="KW-0418">Kinase</keyword>
<dbReference type="Pfam" id="PF00069">
    <property type="entry name" value="Pkinase"/>
    <property type="match status" value="1"/>
</dbReference>
<protein>
    <submittedName>
        <fullName evidence="3">Kinase-like domain-containing protein</fullName>
    </submittedName>
</protein>
<dbReference type="InterPro" id="IPR045133">
    <property type="entry name" value="IRE1/2-like"/>
</dbReference>
<dbReference type="GO" id="GO:0070059">
    <property type="term" value="P:intrinsic apoptotic signaling pathway in response to endoplasmic reticulum stress"/>
    <property type="evidence" value="ECO:0007669"/>
    <property type="project" value="TreeGrafter"/>
</dbReference>
<feature type="region of interest" description="Disordered" evidence="1">
    <location>
        <begin position="296"/>
        <end position="326"/>
    </location>
</feature>
<dbReference type="GO" id="GO:0004674">
    <property type="term" value="F:protein serine/threonine kinase activity"/>
    <property type="evidence" value="ECO:0007669"/>
    <property type="project" value="InterPro"/>
</dbReference>
<feature type="compositionally biased region" description="Acidic residues" evidence="1">
    <location>
        <begin position="309"/>
        <end position="326"/>
    </location>
</feature>
<accession>A0AAW0BAF3</accession>
<evidence type="ECO:0000256" key="1">
    <source>
        <dbReference type="SAM" id="MobiDB-lite"/>
    </source>
</evidence>
<evidence type="ECO:0000259" key="2">
    <source>
        <dbReference type="PROSITE" id="PS50011"/>
    </source>
</evidence>
<comment type="caution">
    <text evidence="3">The sequence shown here is derived from an EMBL/GenBank/DDBJ whole genome shotgun (WGS) entry which is preliminary data.</text>
</comment>
<dbReference type="Gene3D" id="1.10.510.10">
    <property type="entry name" value="Transferase(Phosphotransferase) domain 1"/>
    <property type="match status" value="1"/>
</dbReference>
<dbReference type="EMBL" id="JAWWNJ010000036">
    <property type="protein sequence ID" value="KAK7023042.1"/>
    <property type="molecule type" value="Genomic_DNA"/>
</dbReference>
<keyword evidence="4" id="KW-1185">Reference proteome</keyword>
<gene>
    <name evidence="3" type="ORF">R3P38DRAFT_3270581</name>
</gene>
<dbReference type="SUPFAM" id="SSF56112">
    <property type="entry name" value="Protein kinase-like (PK-like)"/>
    <property type="match status" value="1"/>
</dbReference>
<dbReference type="GO" id="GO:1990604">
    <property type="term" value="C:IRE1-TRAF2-ASK1 complex"/>
    <property type="evidence" value="ECO:0007669"/>
    <property type="project" value="TreeGrafter"/>
</dbReference>
<dbReference type="GO" id="GO:0051082">
    <property type="term" value="F:unfolded protein binding"/>
    <property type="evidence" value="ECO:0007669"/>
    <property type="project" value="TreeGrafter"/>
</dbReference>
<sequence>MSWAGLWTHITLRAQSTLPSGLNTERMDNATTFKLLAAEENFKQASTLAEFEFDHLKLLFEKNGEFHVKEHCSRHYSLDDATLFDDAILVPRDYLTITPLPGLTQTKRSHDDPSVYIKRPPAILYDPNGKHTGGKYMLHEAVICEVLMKHPHPNICEYFGYVASAVDGRMEGLCFQRYSQSLWDLIVGDGRDALDVVPDAHDVVLKLTVQGVVEDIKRGIQHLHSLGYAHNDINPSNIMLSTQGQAVIIDFDSCRKVGESLRTGKAGSPDWSNDSLESDPASDFYGLEKIEEWLMTKTTEDEGAHGDSDELDSESDDCDDSDEIDG</sequence>
<evidence type="ECO:0000313" key="4">
    <source>
        <dbReference type="Proteomes" id="UP001362999"/>
    </source>
</evidence>
<organism evidence="3 4">
    <name type="scientific">Favolaschia claudopus</name>
    <dbReference type="NCBI Taxonomy" id="2862362"/>
    <lineage>
        <taxon>Eukaryota</taxon>
        <taxon>Fungi</taxon>
        <taxon>Dikarya</taxon>
        <taxon>Basidiomycota</taxon>
        <taxon>Agaricomycotina</taxon>
        <taxon>Agaricomycetes</taxon>
        <taxon>Agaricomycetidae</taxon>
        <taxon>Agaricales</taxon>
        <taxon>Marasmiineae</taxon>
        <taxon>Mycenaceae</taxon>
        <taxon>Favolaschia</taxon>
    </lineage>
</organism>
<dbReference type="InterPro" id="IPR011009">
    <property type="entry name" value="Kinase-like_dom_sf"/>
</dbReference>
<proteinExistence type="predicted"/>
<name>A0AAW0BAF3_9AGAR</name>
<feature type="compositionally biased region" description="Basic and acidic residues" evidence="1">
    <location>
        <begin position="296"/>
        <end position="308"/>
    </location>
</feature>
<dbReference type="Proteomes" id="UP001362999">
    <property type="component" value="Unassembled WGS sequence"/>
</dbReference>
<dbReference type="PANTHER" id="PTHR13954">
    <property type="entry name" value="IRE1-RELATED"/>
    <property type="match status" value="1"/>
</dbReference>
<dbReference type="PROSITE" id="PS50011">
    <property type="entry name" value="PROTEIN_KINASE_DOM"/>
    <property type="match status" value="1"/>
</dbReference>
<dbReference type="InterPro" id="IPR000719">
    <property type="entry name" value="Prot_kinase_dom"/>
</dbReference>
<dbReference type="GO" id="GO:0004521">
    <property type="term" value="F:RNA endonuclease activity"/>
    <property type="evidence" value="ECO:0007669"/>
    <property type="project" value="InterPro"/>
</dbReference>
<keyword evidence="3" id="KW-0808">Transferase</keyword>